<dbReference type="Proteomes" id="UP000252081">
    <property type="component" value="Unassembled WGS sequence"/>
</dbReference>
<dbReference type="AlphaFoldDB" id="A0A366L5A2"/>
<dbReference type="EMBL" id="QNQU01000005">
    <property type="protein sequence ID" value="RBQ09047.1"/>
    <property type="molecule type" value="Genomic_DNA"/>
</dbReference>
<sequence length="72" mass="8315">MAIWMEDGKCDMDDGKCNIDDGGGPKVRRPMTEGRQRSKKNFLNDLNFLMVKNLCAFVPWWLMMEDVICKNG</sequence>
<organism evidence="1 2">
    <name type="scientific">Pedobacter miscanthi</name>
    <dbReference type="NCBI Taxonomy" id="2259170"/>
    <lineage>
        <taxon>Bacteria</taxon>
        <taxon>Pseudomonadati</taxon>
        <taxon>Bacteroidota</taxon>
        <taxon>Sphingobacteriia</taxon>
        <taxon>Sphingobacteriales</taxon>
        <taxon>Sphingobacteriaceae</taxon>
        <taxon>Pedobacter</taxon>
    </lineage>
</organism>
<protein>
    <submittedName>
        <fullName evidence="1">Uncharacterized protein</fullName>
    </submittedName>
</protein>
<name>A0A366L5A2_9SPHI</name>
<accession>A0A366L5A2</accession>
<proteinExistence type="predicted"/>
<evidence type="ECO:0000313" key="2">
    <source>
        <dbReference type="Proteomes" id="UP000252081"/>
    </source>
</evidence>
<evidence type="ECO:0000313" key="1">
    <source>
        <dbReference type="EMBL" id="RBQ09047.1"/>
    </source>
</evidence>
<keyword evidence="2" id="KW-1185">Reference proteome</keyword>
<gene>
    <name evidence="1" type="ORF">DRW42_07565</name>
</gene>
<comment type="caution">
    <text evidence="1">The sequence shown here is derived from an EMBL/GenBank/DDBJ whole genome shotgun (WGS) entry which is preliminary data.</text>
</comment>
<reference evidence="1 2" key="1">
    <citation type="submission" date="2018-07" db="EMBL/GenBank/DDBJ databases">
        <title>A draft genome of a endophytic bacteria, a new species of Pedobacter.</title>
        <authorList>
            <person name="Zhang Z.D."/>
            <person name="Chen Z.J."/>
        </authorList>
    </citation>
    <scope>NUCLEOTIDE SEQUENCE [LARGE SCALE GENOMIC DNA]</scope>
    <source>
        <strain evidence="1 2">RS10</strain>
    </source>
</reference>